<dbReference type="RefSeq" id="WP_165026377.1">
    <property type="nucleotide sequence ID" value="NZ_JAAKZF010000008.1"/>
</dbReference>
<comment type="caution">
    <text evidence="1">The sequence shown here is derived from an EMBL/GenBank/DDBJ whole genome shotgun (WGS) entry which is preliminary data.</text>
</comment>
<proteinExistence type="predicted"/>
<sequence>MAVPAISAVIFRRIRSIPNLLDLPPLASDSKSTMTHSALQGANTSHREQTGIRLAGDAARHVAGFADSRGETGRNQKALAFAKIHQRLFAGYSTTSGEVQLRARLENSERWLCRPERPDALGLF</sequence>
<name>A0A6G4W9Q0_9HYPH</name>
<protein>
    <submittedName>
        <fullName evidence="1">Uncharacterized protein</fullName>
    </submittedName>
</protein>
<dbReference type="Proteomes" id="UP001642900">
    <property type="component" value="Unassembled WGS sequence"/>
</dbReference>
<organism evidence="1 2">
    <name type="scientific">Allomesorhizobium camelthorni</name>
    <dbReference type="NCBI Taxonomy" id="475069"/>
    <lineage>
        <taxon>Bacteria</taxon>
        <taxon>Pseudomonadati</taxon>
        <taxon>Pseudomonadota</taxon>
        <taxon>Alphaproteobacteria</taxon>
        <taxon>Hyphomicrobiales</taxon>
        <taxon>Phyllobacteriaceae</taxon>
        <taxon>Allomesorhizobium</taxon>
    </lineage>
</organism>
<accession>A0A6G4W9Q0</accession>
<evidence type="ECO:0000313" key="1">
    <source>
        <dbReference type="EMBL" id="NGO51329.1"/>
    </source>
</evidence>
<evidence type="ECO:0000313" key="2">
    <source>
        <dbReference type="Proteomes" id="UP001642900"/>
    </source>
</evidence>
<keyword evidence="2" id="KW-1185">Reference proteome</keyword>
<gene>
    <name evidence="1" type="ORF">G6N73_09070</name>
</gene>
<dbReference type="EMBL" id="JAAKZF010000008">
    <property type="protein sequence ID" value="NGO51329.1"/>
    <property type="molecule type" value="Genomic_DNA"/>
</dbReference>
<dbReference type="AlphaFoldDB" id="A0A6G4W9Q0"/>
<reference evidence="1 2" key="1">
    <citation type="submission" date="2020-02" db="EMBL/GenBank/DDBJ databases">
        <title>Genome sequence of strain CCNWXJ40-4.</title>
        <authorList>
            <person name="Gao J."/>
            <person name="Sun J."/>
        </authorList>
    </citation>
    <scope>NUCLEOTIDE SEQUENCE [LARGE SCALE GENOMIC DNA]</scope>
    <source>
        <strain evidence="1 2">CCNWXJ 40-4</strain>
    </source>
</reference>